<reference evidence="2" key="1">
    <citation type="submission" date="2016-04" db="EMBL/GenBank/DDBJ databases">
        <title>Cephalotus genome sequencing.</title>
        <authorList>
            <person name="Fukushima K."/>
            <person name="Hasebe M."/>
            <person name="Fang X."/>
        </authorList>
    </citation>
    <scope>NUCLEOTIDE SEQUENCE [LARGE SCALE GENOMIC DNA]</scope>
    <source>
        <strain evidence="2">cv. St1</strain>
    </source>
</reference>
<organism evidence="1 2">
    <name type="scientific">Cephalotus follicularis</name>
    <name type="common">Albany pitcher plant</name>
    <dbReference type="NCBI Taxonomy" id="3775"/>
    <lineage>
        <taxon>Eukaryota</taxon>
        <taxon>Viridiplantae</taxon>
        <taxon>Streptophyta</taxon>
        <taxon>Embryophyta</taxon>
        <taxon>Tracheophyta</taxon>
        <taxon>Spermatophyta</taxon>
        <taxon>Magnoliopsida</taxon>
        <taxon>eudicotyledons</taxon>
        <taxon>Gunneridae</taxon>
        <taxon>Pentapetalae</taxon>
        <taxon>rosids</taxon>
        <taxon>fabids</taxon>
        <taxon>Oxalidales</taxon>
        <taxon>Cephalotaceae</taxon>
        <taxon>Cephalotus</taxon>
    </lineage>
</organism>
<dbReference type="Proteomes" id="UP000187406">
    <property type="component" value="Unassembled WGS sequence"/>
</dbReference>
<dbReference type="PANTHER" id="PTHR47481">
    <property type="match status" value="1"/>
</dbReference>
<dbReference type="AlphaFoldDB" id="A0A1Q3DD98"/>
<evidence type="ECO:0000313" key="1">
    <source>
        <dbReference type="EMBL" id="GAV90442.1"/>
    </source>
</evidence>
<evidence type="ECO:0000313" key="2">
    <source>
        <dbReference type="Proteomes" id="UP000187406"/>
    </source>
</evidence>
<dbReference type="PANTHER" id="PTHR47481:SF10">
    <property type="entry name" value="COPIA-LIKE POLYPROTEIN_RETROTRANSPOSON"/>
    <property type="match status" value="1"/>
</dbReference>
<proteinExistence type="predicted"/>
<comment type="caution">
    <text evidence="1">The sequence shown here is derived from an EMBL/GenBank/DDBJ whole genome shotgun (WGS) entry which is preliminary data.</text>
</comment>
<gene>
    <name evidence="1" type="ORF">CFOL_v3_33851</name>
</gene>
<accession>A0A1Q3DD98</accession>
<protein>
    <submittedName>
        <fullName evidence="1">UBN2_3 domain-containing protein</fullName>
    </submittedName>
</protein>
<name>A0A1Q3DD98_CEPFO</name>
<sequence length="177" mass="20206">MATTSTISTYPYPTTLNVGNFVTINLTQNNFLLWKIQILSLIESQDLLGFITGQIPAPVREIQGTNEQRVTNPDYISWRKTDRLVKAWISETLSEEVLGHAVRTETSQNLWTVLTKAFSQTSEAREFDLHSKMQYHLKTDTMSIADYLNGFKLIFDQLHSIGKPISDQRKSFFSSPT</sequence>
<dbReference type="InParanoid" id="A0A1Q3DD98"/>
<keyword evidence="2" id="KW-1185">Reference proteome</keyword>
<dbReference type="OrthoDB" id="1845088at2759"/>
<dbReference type="EMBL" id="BDDD01006256">
    <property type="protein sequence ID" value="GAV90442.1"/>
    <property type="molecule type" value="Genomic_DNA"/>
</dbReference>
<dbReference type="Pfam" id="PF14223">
    <property type="entry name" value="Retrotran_gag_2"/>
    <property type="match status" value="1"/>
</dbReference>